<organism evidence="5 6">
    <name type="scientific">Bizionia gelidisalsuginis</name>
    <dbReference type="NCBI Taxonomy" id="291188"/>
    <lineage>
        <taxon>Bacteria</taxon>
        <taxon>Pseudomonadati</taxon>
        <taxon>Bacteroidota</taxon>
        <taxon>Flavobacteriia</taxon>
        <taxon>Flavobacteriales</taxon>
        <taxon>Flavobacteriaceae</taxon>
        <taxon>Bizionia</taxon>
    </lineage>
</organism>
<dbReference type="InterPro" id="IPR026444">
    <property type="entry name" value="Secre_tail"/>
</dbReference>
<comment type="caution">
    <text evidence="5">The sequence shown here is derived from an EMBL/GenBank/DDBJ whole genome shotgun (WGS) entry which is preliminary data.</text>
</comment>
<evidence type="ECO:0000313" key="6">
    <source>
        <dbReference type="Proteomes" id="UP000323621"/>
    </source>
</evidence>
<protein>
    <submittedName>
        <fullName evidence="5">T9SS type A sorting domain-containing protein</fullName>
    </submittedName>
</protein>
<evidence type="ECO:0000256" key="1">
    <source>
        <dbReference type="ARBA" id="ARBA00022729"/>
    </source>
</evidence>
<name>A0ABY3MAF8_9FLAO</name>
<feature type="signal peptide" evidence="2">
    <location>
        <begin position="1"/>
        <end position="20"/>
    </location>
</feature>
<dbReference type="EMBL" id="VSKN01000009">
    <property type="protein sequence ID" value="TYC12707.1"/>
    <property type="molecule type" value="Genomic_DNA"/>
</dbReference>
<accession>A0ABY3MAF8</accession>
<dbReference type="Gene3D" id="2.60.120.200">
    <property type="match status" value="1"/>
</dbReference>
<proteinExistence type="predicted"/>
<dbReference type="Pfam" id="PF07675">
    <property type="entry name" value="Cleaved_Adhesin"/>
    <property type="match status" value="1"/>
</dbReference>
<evidence type="ECO:0000259" key="4">
    <source>
        <dbReference type="Pfam" id="PF18962"/>
    </source>
</evidence>
<evidence type="ECO:0000256" key="2">
    <source>
        <dbReference type="SAM" id="SignalP"/>
    </source>
</evidence>
<reference evidence="5 6" key="1">
    <citation type="submission" date="2019-08" db="EMBL/GenBank/DDBJ databases">
        <title>Genomes of Antarctic Bizionia species.</title>
        <authorList>
            <person name="Bowman J.P."/>
        </authorList>
    </citation>
    <scope>NUCLEOTIDE SEQUENCE [LARGE SCALE GENOMIC DNA]</scope>
    <source>
        <strain evidence="5 6">IC164</strain>
    </source>
</reference>
<gene>
    <name evidence="5" type="ORF">ES677_08590</name>
</gene>
<keyword evidence="6" id="KW-1185">Reference proteome</keyword>
<feature type="chain" id="PRO_5045857286" evidence="2">
    <location>
        <begin position="21"/>
        <end position="281"/>
    </location>
</feature>
<dbReference type="InterPro" id="IPR011628">
    <property type="entry name" value="Cleaved_adhesin"/>
</dbReference>
<dbReference type="RefSeq" id="WP_148381016.1">
    <property type="nucleotide sequence ID" value="NZ_VSKN01000009.1"/>
</dbReference>
<dbReference type="Proteomes" id="UP000323621">
    <property type="component" value="Unassembled WGS sequence"/>
</dbReference>
<sequence>MKKITLLFLFAFVLSFGAKAQQNTIWSDDFNDEDISDWTLVDADGDGNFWGDLFQVTDDSTPPVPVTPVSLISRSWQGSPLTPDNWATTSAIDLTTAGGVVTLEYITQVPAASFDEEYYSVYVSTTNDINLIPTDPNTVELSETLGDAGNTGAPTPKSVDISALSGAPVVYVTFRHHNVTDMDFISIDDAVINATVLLSVNEFDLEKMSHFYNKNTKELSLDSANAAFSSIEVYNILGQQVVNKKLSNKTESISMSSLTDGVYLVKVFIGNTSKTIKVLKQ</sequence>
<evidence type="ECO:0000259" key="3">
    <source>
        <dbReference type="Pfam" id="PF07675"/>
    </source>
</evidence>
<dbReference type="NCBIfam" id="TIGR04183">
    <property type="entry name" value="Por_Secre_tail"/>
    <property type="match status" value="1"/>
</dbReference>
<keyword evidence="1 2" id="KW-0732">Signal</keyword>
<dbReference type="Pfam" id="PF18962">
    <property type="entry name" value="Por_Secre_tail"/>
    <property type="match status" value="1"/>
</dbReference>
<feature type="domain" description="Secretion system C-terminal sorting" evidence="4">
    <location>
        <begin position="223"/>
        <end position="277"/>
    </location>
</feature>
<evidence type="ECO:0000313" key="5">
    <source>
        <dbReference type="EMBL" id="TYC12707.1"/>
    </source>
</evidence>
<feature type="domain" description="Cleaved adhesin" evidence="3">
    <location>
        <begin position="36"/>
        <end position="190"/>
    </location>
</feature>